<dbReference type="GO" id="GO:0000725">
    <property type="term" value="P:recombinational repair"/>
    <property type="evidence" value="ECO:0007669"/>
    <property type="project" value="TreeGrafter"/>
</dbReference>
<evidence type="ECO:0000313" key="13">
    <source>
        <dbReference type="EMBL" id="GGM17129.1"/>
    </source>
</evidence>
<dbReference type="SUPFAM" id="SSF52540">
    <property type="entry name" value="P-loop containing nucleoside triphosphate hydrolases"/>
    <property type="match status" value="1"/>
</dbReference>
<comment type="catalytic activity">
    <reaction evidence="9">
        <text>ATP + H2O = ADP + phosphate + H(+)</text>
        <dbReference type="Rhea" id="RHEA:13065"/>
        <dbReference type="ChEBI" id="CHEBI:15377"/>
        <dbReference type="ChEBI" id="CHEBI:15378"/>
        <dbReference type="ChEBI" id="CHEBI:30616"/>
        <dbReference type="ChEBI" id="CHEBI:43474"/>
        <dbReference type="ChEBI" id="CHEBI:456216"/>
        <dbReference type="EC" id="5.6.2.4"/>
    </reaction>
</comment>
<evidence type="ECO:0000256" key="3">
    <source>
        <dbReference type="ARBA" id="ARBA00022801"/>
    </source>
</evidence>
<gene>
    <name evidence="13" type="ORF">GCM10011594_41490</name>
</gene>
<dbReference type="InterPro" id="IPR014016">
    <property type="entry name" value="UvrD-like_ATP-bd"/>
</dbReference>
<dbReference type="EC" id="5.6.2.4" evidence="8"/>
<feature type="domain" description="UvrD-like helicase C-terminal" evidence="12">
    <location>
        <begin position="295"/>
        <end position="559"/>
    </location>
</feature>
<reference evidence="13" key="1">
    <citation type="journal article" date="2014" name="Int. J. Syst. Evol. Microbiol.">
        <title>Complete genome sequence of Corynebacterium casei LMG S-19264T (=DSM 44701T), isolated from a smear-ripened cheese.</title>
        <authorList>
            <consortium name="US DOE Joint Genome Institute (JGI-PGF)"/>
            <person name="Walter F."/>
            <person name="Albersmeier A."/>
            <person name="Kalinowski J."/>
            <person name="Ruckert C."/>
        </authorList>
    </citation>
    <scope>NUCLEOTIDE SEQUENCE</scope>
    <source>
        <strain evidence="13">CGMCC 4.7308</strain>
    </source>
</reference>
<dbReference type="GO" id="GO:0016787">
    <property type="term" value="F:hydrolase activity"/>
    <property type="evidence" value="ECO:0007669"/>
    <property type="project" value="UniProtKB-UniRule"/>
</dbReference>
<dbReference type="Pfam" id="PF00580">
    <property type="entry name" value="UvrD-helicase"/>
    <property type="match status" value="1"/>
</dbReference>
<dbReference type="Gene3D" id="1.10.486.10">
    <property type="entry name" value="PCRA, domain 4"/>
    <property type="match status" value="1"/>
</dbReference>
<dbReference type="PANTHER" id="PTHR11070:SF3">
    <property type="entry name" value="DNA 3'-5' HELICASE"/>
    <property type="match status" value="1"/>
</dbReference>
<dbReference type="InterPro" id="IPR014017">
    <property type="entry name" value="DNA_helicase_UvrD-like_C"/>
</dbReference>
<dbReference type="GO" id="GO:0003677">
    <property type="term" value="F:DNA binding"/>
    <property type="evidence" value="ECO:0007669"/>
    <property type="project" value="InterPro"/>
</dbReference>
<keyword evidence="14" id="KW-1185">Reference proteome</keyword>
<dbReference type="GO" id="GO:0005524">
    <property type="term" value="F:ATP binding"/>
    <property type="evidence" value="ECO:0007669"/>
    <property type="project" value="UniProtKB-UniRule"/>
</dbReference>
<evidence type="ECO:0000259" key="12">
    <source>
        <dbReference type="PROSITE" id="PS51217"/>
    </source>
</evidence>
<keyword evidence="3 10" id="KW-0378">Hydrolase</keyword>
<dbReference type="Pfam" id="PF13361">
    <property type="entry name" value="UvrD_C"/>
    <property type="match status" value="2"/>
</dbReference>
<feature type="domain" description="UvrD-like helicase ATP-binding" evidence="11">
    <location>
        <begin position="8"/>
        <end position="294"/>
    </location>
</feature>
<dbReference type="CDD" id="cd17932">
    <property type="entry name" value="DEXQc_UvrD"/>
    <property type="match status" value="1"/>
</dbReference>
<sequence>MFDTAWDDGLDDAQLAAVTHGSAPLVVLAGAGTGKTRTLTSRVARLLETGVRPERVLLLTFTRRAAEDMLARAGALCRDPDAGRRVWGGTFHAVAHRLVTEHAAALGLEHVTVLDPGDAADLFDLLRDEHGLTGSPGGERMPRPATLADIYSRAVNTGRPARDVVTADFPWCEPHADAVAAVLRDYVARKRAAGLLDFDDLLLAWRALLGQPELAQRLAERWDHVLVDEYQDVNAVQVDIVAGLRPDGRGLTVVGDDAQAVYGFRGARSGHLLDVDRRWPEARTVRLERNFRSRQPLLDLANAVRPGPPESRLQLRADRTDGTGRPVRPEVVRCYDAAEEARLVADAAVAAVEAGGRLREQAVLMRSGHHSDLLEVELTARRIPFVKYGGLKFLEAAHVKDFLAALRVTAHAGDELAWFRLLRLHEGIGPARARTLLPLLLDPEVDHGEVVAAAPAPARTRLDATLAGLAQARAAGDVPGTVRRCTEVVRPLVRERYADAAARLGDVDRLSEAAALAPDLPGFVAQLTLDPPLSTGDYAKPPHLDEDYLTLSTVHSAKGLEWPTVHVLHAVDGAFPSDMALSTPEGLEEEQRLFYVAITRARDRLSIYTPLRMPHHRTGRDDRHSLAPACRFLDDAALATVDVRQVGRPGARARRPAAVTVPRVEMPSLDALFG</sequence>
<accession>A0A917TCB8</accession>
<keyword evidence="6" id="KW-0413">Isomerase</keyword>
<evidence type="ECO:0000256" key="7">
    <source>
        <dbReference type="ARBA" id="ARBA00034617"/>
    </source>
</evidence>
<dbReference type="InterPro" id="IPR000212">
    <property type="entry name" value="DNA_helicase_UvrD/REP"/>
</dbReference>
<dbReference type="GO" id="GO:0043138">
    <property type="term" value="F:3'-5' DNA helicase activity"/>
    <property type="evidence" value="ECO:0007669"/>
    <property type="project" value="UniProtKB-EC"/>
</dbReference>
<dbReference type="Gene3D" id="1.10.10.160">
    <property type="match status" value="1"/>
</dbReference>
<evidence type="ECO:0000313" key="14">
    <source>
        <dbReference type="Proteomes" id="UP000655208"/>
    </source>
</evidence>
<name>A0A917TCB8_9ACTN</name>
<evidence type="ECO:0000256" key="4">
    <source>
        <dbReference type="ARBA" id="ARBA00022806"/>
    </source>
</evidence>
<comment type="caution">
    <text evidence="13">The sequence shown here is derived from an EMBL/GenBank/DDBJ whole genome shotgun (WGS) entry which is preliminary data.</text>
</comment>
<organism evidence="13 14">
    <name type="scientific">Nakamurella endophytica</name>
    <dbReference type="NCBI Taxonomy" id="1748367"/>
    <lineage>
        <taxon>Bacteria</taxon>
        <taxon>Bacillati</taxon>
        <taxon>Actinomycetota</taxon>
        <taxon>Actinomycetes</taxon>
        <taxon>Nakamurellales</taxon>
        <taxon>Nakamurellaceae</taxon>
        <taxon>Nakamurella</taxon>
    </lineage>
</organism>
<evidence type="ECO:0000256" key="9">
    <source>
        <dbReference type="ARBA" id="ARBA00048988"/>
    </source>
</evidence>
<feature type="binding site" evidence="10">
    <location>
        <begin position="29"/>
        <end position="36"/>
    </location>
    <ligand>
        <name>ATP</name>
        <dbReference type="ChEBI" id="CHEBI:30616"/>
    </ligand>
</feature>
<dbReference type="Gene3D" id="3.40.50.300">
    <property type="entry name" value="P-loop containing nucleotide triphosphate hydrolases"/>
    <property type="match status" value="2"/>
</dbReference>
<keyword evidence="4 10" id="KW-0347">Helicase</keyword>
<dbReference type="RefSeq" id="WP_188944774.1">
    <property type="nucleotide sequence ID" value="NZ_BMNA01000017.1"/>
</dbReference>
<keyword evidence="5 10" id="KW-0067">ATP-binding</keyword>
<evidence type="ECO:0000256" key="2">
    <source>
        <dbReference type="ARBA" id="ARBA00022741"/>
    </source>
</evidence>
<dbReference type="AlphaFoldDB" id="A0A917TCB8"/>
<comment type="similarity">
    <text evidence="1">Belongs to the helicase family. UvrD subfamily.</text>
</comment>
<evidence type="ECO:0000256" key="5">
    <source>
        <dbReference type="ARBA" id="ARBA00022840"/>
    </source>
</evidence>
<keyword evidence="2 10" id="KW-0547">Nucleotide-binding</keyword>
<evidence type="ECO:0000259" key="11">
    <source>
        <dbReference type="PROSITE" id="PS51198"/>
    </source>
</evidence>
<dbReference type="InterPro" id="IPR027417">
    <property type="entry name" value="P-loop_NTPase"/>
</dbReference>
<evidence type="ECO:0000256" key="1">
    <source>
        <dbReference type="ARBA" id="ARBA00009922"/>
    </source>
</evidence>
<dbReference type="PANTHER" id="PTHR11070">
    <property type="entry name" value="UVRD / RECB / PCRA DNA HELICASE FAMILY MEMBER"/>
    <property type="match status" value="1"/>
</dbReference>
<evidence type="ECO:0000256" key="6">
    <source>
        <dbReference type="ARBA" id="ARBA00023235"/>
    </source>
</evidence>
<evidence type="ECO:0000256" key="10">
    <source>
        <dbReference type="PROSITE-ProRule" id="PRU00560"/>
    </source>
</evidence>
<dbReference type="Proteomes" id="UP000655208">
    <property type="component" value="Unassembled WGS sequence"/>
</dbReference>
<dbReference type="GO" id="GO:0005829">
    <property type="term" value="C:cytosol"/>
    <property type="evidence" value="ECO:0007669"/>
    <property type="project" value="TreeGrafter"/>
</dbReference>
<dbReference type="PROSITE" id="PS51198">
    <property type="entry name" value="UVRD_HELICASE_ATP_BIND"/>
    <property type="match status" value="1"/>
</dbReference>
<dbReference type="PROSITE" id="PS51217">
    <property type="entry name" value="UVRD_HELICASE_CTER"/>
    <property type="match status" value="1"/>
</dbReference>
<evidence type="ECO:0000256" key="8">
    <source>
        <dbReference type="ARBA" id="ARBA00034808"/>
    </source>
</evidence>
<proteinExistence type="inferred from homology"/>
<dbReference type="EMBL" id="BMNA01000017">
    <property type="protein sequence ID" value="GGM17129.1"/>
    <property type="molecule type" value="Genomic_DNA"/>
</dbReference>
<dbReference type="InterPro" id="IPR013986">
    <property type="entry name" value="DExx_box_DNA_helicase_dom_sf"/>
</dbReference>
<protein>
    <recommendedName>
        <fullName evidence="8">DNA 3'-5' helicase</fullName>
        <ecNumber evidence="8">5.6.2.4</ecNumber>
    </recommendedName>
</protein>
<comment type="catalytic activity">
    <reaction evidence="7">
        <text>Couples ATP hydrolysis with the unwinding of duplex DNA by translocating in the 3'-5' direction.</text>
        <dbReference type="EC" id="5.6.2.4"/>
    </reaction>
</comment>
<reference evidence="13" key="2">
    <citation type="submission" date="2020-09" db="EMBL/GenBank/DDBJ databases">
        <authorList>
            <person name="Sun Q."/>
            <person name="Zhou Y."/>
        </authorList>
    </citation>
    <scope>NUCLEOTIDE SEQUENCE</scope>
    <source>
        <strain evidence="13">CGMCC 4.7308</strain>
    </source>
</reference>